<gene>
    <name evidence="1" type="ORF">Bca52824_001242</name>
</gene>
<dbReference type="OrthoDB" id="10553354at2759"/>
<dbReference type="AlphaFoldDB" id="A0A8X7WIQ0"/>
<sequence>MNNFAWSKEISQKKEINVQNYMIQEDTRASERVNEFEPEKHIEPENQLEPERNIKGFPQPLCDHSNHIPCQRKLGISVILSSCLFIFCF</sequence>
<keyword evidence="2" id="KW-1185">Reference proteome</keyword>
<evidence type="ECO:0000313" key="1">
    <source>
        <dbReference type="EMBL" id="KAG2330062.1"/>
    </source>
</evidence>
<dbReference type="EMBL" id="JAAMPC010000001">
    <property type="protein sequence ID" value="KAG2330062.1"/>
    <property type="molecule type" value="Genomic_DNA"/>
</dbReference>
<evidence type="ECO:0000313" key="2">
    <source>
        <dbReference type="Proteomes" id="UP000886595"/>
    </source>
</evidence>
<dbReference type="Proteomes" id="UP000886595">
    <property type="component" value="Unassembled WGS sequence"/>
</dbReference>
<organism evidence="1 2">
    <name type="scientific">Brassica carinata</name>
    <name type="common">Ethiopian mustard</name>
    <name type="synonym">Abyssinian cabbage</name>
    <dbReference type="NCBI Taxonomy" id="52824"/>
    <lineage>
        <taxon>Eukaryota</taxon>
        <taxon>Viridiplantae</taxon>
        <taxon>Streptophyta</taxon>
        <taxon>Embryophyta</taxon>
        <taxon>Tracheophyta</taxon>
        <taxon>Spermatophyta</taxon>
        <taxon>Magnoliopsida</taxon>
        <taxon>eudicotyledons</taxon>
        <taxon>Gunneridae</taxon>
        <taxon>Pentapetalae</taxon>
        <taxon>rosids</taxon>
        <taxon>malvids</taxon>
        <taxon>Brassicales</taxon>
        <taxon>Brassicaceae</taxon>
        <taxon>Brassiceae</taxon>
        <taxon>Brassica</taxon>
    </lineage>
</organism>
<protein>
    <submittedName>
        <fullName evidence="1">Uncharacterized protein</fullName>
    </submittedName>
</protein>
<name>A0A8X7WIQ0_BRACI</name>
<accession>A0A8X7WIQ0</accession>
<proteinExistence type="predicted"/>
<reference evidence="1 2" key="1">
    <citation type="submission" date="2020-02" db="EMBL/GenBank/DDBJ databases">
        <authorList>
            <person name="Ma Q."/>
            <person name="Huang Y."/>
            <person name="Song X."/>
            <person name="Pei D."/>
        </authorList>
    </citation>
    <scope>NUCLEOTIDE SEQUENCE [LARGE SCALE GENOMIC DNA]</scope>
    <source>
        <strain evidence="1">Sxm20200214</strain>
        <tissue evidence="1">Leaf</tissue>
    </source>
</reference>
<comment type="caution">
    <text evidence="1">The sequence shown here is derived from an EMBL/GenBank/DDBJ whole genome shotgun (WGS) entry which is preliminary data.</text>
</comment>